<organism evidence="24 25">
    <name type="scientific">Sorghum bicolor</name>
    <name type="common">Sorghum</name>
    <name type="synonym">Sorghum vulgare</name>
    <dbReference type="NCBI Taxonomy" id="4558"/>
    <lineage>
        <taxon>Eukaryota</taxon>
        <taxon>Viridiplantae</taxon>
        <taxon>Streptophyta</taxon>
        <taxon>Embryophyta</taxon>
        <taxon>Tracheophyta</taxon>
        <taxon>Spermatophyta</taxon>
        <taxon>Magnoliopsida</taxon>
        <taxon>Liliopsida</taxon>
        <taxon>Poales</taxon>
        <taxon>Poaceae</taxon>
        <taxon>PACMAD clade</taxon>
        <taxon>Panicoideae</taxon>
        <taxon>Andropogonodae</taxon>
        <taxon>Andropogoneae</taxon>
        <taxon>Sorghinae</taxon>
        <taxon>Sorghum</taxon>
    </lineage>
</organism>
<keyword evidence="7 20" id="KW-0812">Transmembrane</keyword>
<dbReference type="GO" id="GO:0005886">
    <property type="term" value="C:plasma membrane"/>
    <property type="evidence" value="ECO:0007669"/>
    <property type="project" value="UniProtKB-SubCell"/>
</dbReference>
<comment type="subcellular location">
    <subcellularLocation>
        <location evidence="1">Cell membrane</location>
        <topology evidence="1">Single-pass type I membrane protein</topology>
    </subcellularLocation>
</comment>
<evidence type="ECO:0000256" key="19">
    <source>
        <dbReference type="SAM" id="MobiDB-lite"/>
    </source>
</evidence>
<comment type="similarity">
    <text evidence="2">In the N-terminal section; belongs to the leguminous lectin family.</text>
</comment>
<dbReference type="PROSITE" id="PS00107">
    <property type="entry name" value="PROTEIN_KINASE_ATP"/>
    <property type="match status" value="1"/>
</dbReference>
<evidence type="ECO:0000313" key="25">
    <source>
        <dbReference type="Proteomes" id="UP000000768"/>
    </source>
</evidence>
<feature type="region of interest" description="Disordered" evidence="19">
    <location>
        <begin position="303"/>
        <end position="382"/>
    </location>
</feature>
<evidence type="ECO:0000256" key="2">
    <source>
        <dbReference type="ARBA" id="ARBA00008536"/>
    </source>
</evidence>
<keyword evidence="8 21" id="KW-0732">Signal</keyword>
<keyword evidence="13 20" id="KW-1133">Transmembrane helix</keyword>
<dbReference type="CDD" id="cd23509">
    <property type="entry name" value="Gnk2-like"/>
    <property type="match status" value="2"/>
</dbReference>
<dbReference type="ExpressionAtlas" id="A0A1B6PKD5">
    <property type="expression patterns" value="baseline and differential"/>
</dbReference>
<dbReference type="PANTHER" id="PTHR47973">
    <property type="entry name" value="CYSTEINE-RICH RECEPTOR-LIKE PROTEIN KINASE 3"/>
    <property type="match status" value="1"/>
</dbReference>
<reference evidence="24 25" key="1">
    <citation type="journal article" date="2009" name="Nature">
        <title>The Sorghum bicolor genome and the diversification of grasses.</title>
        <authorList>
            <person name="Paterson A.H."/>
            <person name="Bowers J.E."/>
            <person name="Bruggmann R."/>
            <person name="Dubchak I."/>
            <person name="Grimwood J."/>
            <person name="Gundlach H."/>
            <person name="Haberer G."/>
            <person name="Hellsten U."/>
            <person name="Mitros T."/>
            <person name="Poliakov A."/>
            <person name="Schmutz J."/>
            <person name="Spannagl M."/>
            <person name="Tang H."/>
            <person name="Wang X."/>
            <person name="Wicker T."/>
            <person name="Bharti A.K."/>
            <person name="Chapman J."/>
            <person name="Feltus F.A."/>
            <person name="Gowik U."/>
            <person name="Grigoriev I.V."/>
            <person name="Lyons E."/>
            <person name="Maher C.A."/>
            <person name="Martis M."/>
            <person name="Narechania A."/>
            <person name="Otillar R.P."/>
            <person name="Penning B.W."/>
            <person name="Salamov A.A."/>
            <person name="Wang Y."/>
            <person name="Zhang L."/>
            <person name="Carpita N.C."/>
            <person name="Freeling M."/>
            <person name="Gingle A.R."/>
            <person name="Hash C.T."/>
            <person name="Keller B."/>
            <person name="Klein P."/>
            <person name="Kresovich S."/>
            <person name="McCann M.C."/>
            <person name="Ming R."/>
            <person name="Peterson D.G."/>
            <person name="Mehboob-ur-Rahman"/>
            <person name="Ware D."/>
            <person name="Westhoff P."/>
            <person name="Mayer K.F."/>
            <person name="Messing J."/>
            <person name="Rokhsar D.S."/>
        </authorList>
    </citation>
    <scope>NUCLEOTIDE SEQUENCE [LARGE SCALE GENOMIC DNA]</scope>
    <source>
        <strain evidence="25">cv. BTx623</strain>
    </source>
</reference>
<evidence type="ECO:0000256" key="5">
    <source>
        <dbReference type="ARBA" id="ARBA00022527"/>
    </source>
</evidence>
<dbReference type="InterPro" id="IPR052059">
    <property type="entry name" value="CR_Ser/Thr_kinase"/>
</dbReference>
<proteinExistence type="inferred from homology"/>
<keyword evidence="5" id="KW-0723">Serine/threonine-protein kinase</keyword>
<dbReference type="SUPFAM" id="SSF56112">
    <property type="entry name" value="Protein kinase-like (PK-like)"/>
    <property type="match status" value="1"/>
</dbReference>
<feature type="domain" description="Gnk2-homologous" evidence="23">
    <location>
        <begin position="168"/>
        <end position="277"/>
    </location>
</feature>
<feature type="compositionally biased region" description="Low complexity" evidence="19">
    <location>
        <begin position="349"/>
        <end position="371"/>
    </location>
</feature>
<dbReference type="Pfam" id="PF01657">
    <property type="entry name" value="Stress-antifung"/>
    <property type="match status" value="1"/>
</dbReference>
<comment type="similarity">
    <text evidence="3">In the C-terminal section; belongs to the protein kinase superfamily. Ser/Thr protein kinase family.</text>
</comment>
<evidence type="ECO:0000313" key="24">
    <source>
        <dbReference type="EMBL" id="KXG26129.1"/>
    </source>
</evidence>
<dbReference type="Gene3D" id="1.10.510.10">
    <property type="entry name" value="Transferase(Phosphotransferase) domain 1"/>
    <property type="match status" value="1"/>
</dbReference>
<evidence type="ECO:0000256" key="15">
    <source>
        <dbReference type="ARBA" id="ARBA00023170"/>
    </source>
</evidence>
<gene>
    <name evidence="24" type="ORF">SORBI_3006G055000</name>
</gene>
<evidence type="ECO:0000256" key="6">
    <source>
        <dbReference type="ARBA" id="ARBA00022679"/>
    </source>
</evidence>
<evidence type="ECO:0000259" key="23">
    <source>
        <dbReference type="PROSITE" id="PS51473"/>
    </source>
</evidence>
<dbReference type="Gramene" id="KXG26129">
    <property type="protein sequence ID" value="KXG26129"/>
    <property type="gene ID" value="SORBI_3006G055000"/>
</dbReference>
<dbReference type="InterPro" id="IPR002902">
    <property type="entry name" value="GNK2"/>
</dbReference>
<evidence type="ECO:0000256" key="20">
    <source>
        <dbReference type="SAM" id="Phobius"/>
    </source>
</evidence>
<keyword evidence="6" id="KW-0808">Transferase</keyword>
<dbReference type="PROSITE" id="PS00108">
    <property type="entry name" value="PROTEIN_KINASE_ST"/>
    <property type="match status" value="1"/>
</dbReference>
<evidence type="ECO:0000256" key="21">
    <source>
        <dbReference type="SAM" id="SignalP"/>
    </source>
</evidence>
<feature type="domain" description="Gnk2-homologous" evidence="23">
    <location>
        <begin position="50"/>
        <end position="158"/>
    </location>
</feature>
<dbReference type="GO" id="GO:0004674">
    <property type="term" value="F:protein serine/threonine kinase activity"/>
    <property type="evidence" value="ECO:0007669"/>
    <property type="project" value="UniProtKB-KW"/>
</dbReference>
<evidence type="ECO:0000256" key="11">
    <source>
        <dbReference type="ARBA" id="ARBA00022777"/>
    </source>
</evidence>
<reference evidence="25" key="2">
    <citation type="journal article" date="2018" name="Plant J.">
        <title>The Sorghum bicolor reference genome: improved assembly, gene annotations, a transcriptome atlas, and signatures of genome organization.</title>
        <authorList>
            <person name="McCormick R.F."/>
            <person name="Truong S.K."/>
            <person name="Sreedasyam A."/>
            <person name="Jenkins J."/>
            <person name="Shu S."/>
            <person name="Sims D."/>
            <person name="Kennedy M."/>
            <person name="Amirebrahimi M."/>
            <person name="Weers B.D."/>
            <person name="McKinley B."/>
            <person name="Mattison A."/>
            <person name="Morishige D.T."/>
            <person name="Grimwood J."/>
            <person name="Schmutz J."/>
            <person name="Mullet J.E."/>
        </authorList>
    </citation>
    <scope>NUCLEOTIDE SEQUENCE [LARGE SCALE GENOMIC DNA]</scope>
    <source>
        <strain evidence="25">cv. BTx623</strain>
    </source>
</reference>
<dbReference type="GO" id="GO:0002229">
    <property type="term" value="P:defense response to oomycetes"/>
    <property type="evidence" value="ECO:0007669"/>
    <property type="project" value="UniProtKB-ARBA"/>
</dbReference>
<feature type="chain" id="PRO_5008588896" description="Protein kinase domain-containing protein" evidence="21">
    <location>
        <begin position="40"/>
        <end position="782"/>
    </location>
</feature>
<evidence type="ECO:0000256" key="16">
    <source>
        <dbReference type="ARBA" id="ARBA00023180"/>
    </source>
</evidence>
<feature type="signal peptide" evidence="21">
    <location>
        <begin position="1"/>
        <end position="39"/>
    </location>
</feature>
<dbReference type="EMBL" id="CM000765">
    <property type="protein sequence ID" value="KXG26129.1"/>
    <property type="molecule type" value="Genomic_DNA"/>
</dbReference>
<keyword evidence="9" id="KW-0677">Repeat</keyword>
<dbReference type="InterPro" id="IPR011009">
    <property type="entry name" value="Kinase-like_dom_sf"/>
</dbReference>
<dbReference type="InterPro" id="IPR001245">
    <property type="entry name" value="Ser-Thr/Tyr_kinase_cat_dom"/>
</dbReference>
<dbReference type="FunFam" id="1.10.510.10:FF:000240">
    <property type="entry name" value="Lectin-domain containing receptor kinase A4.3"/>
    <property type="match status" value="1"/>
</dbReference>
<sequence length="782" mass="84479">MASPSATVLCTAAISFRLAPNMAVLFFLAAALLATPTRSSSSSNDTGRQHPTLTLCSGHSPAVVTTSSEVTITRFLAAVCAGAYGGVAHMSHNMSSYVAAENRTMYGVAQCRTDVSASDCAACLSAASKLIVAGPGTACAASAVWHDACFLRYSDHEDVGRFREDEYTATVFNASRTLPPSPHVGARAAVRRLLAAARKTTVSSHMCSSVGAAGTGAAASSGGRFYGLTRCAAGVSCADCRRCLRGALEVVDRAFNGSAGMQVLRLSCMARYESYPFYNIESLARRLLADAWKNSGLDGFNATAGARSPAGTPAVPAPPPPAQARAPPPAASMTITGNATVRFPPEGRTGAAQPTPAAPGGHTPLPAAAAPNDQMATGSSKSKGMFNRSKWLIVSLATGLAIAAFILALTIWYRRKRRPAHRGHVIDGMPEEAMHDQEKKGLSREGDEEDEDGRRTSCQLYSYQHLEAATCCFSSRNKLGSGGFGTVYKGTLENGKKVAVKRLRDSKRTIQELEREISIVANLRHKNLVRFLGYCFQEEGRFLIYEYVPNNSLDKFWYKASFQGEKLEWATWFNIILGVARGLRFLHDKGIIHRDLKPHNVLLDDNFNPKIADFDLMRMYDKQRTHESTEKVAGTFGYMAPECTSGRKFLLSIKSDVYSYGVLVLEIITGHKIYTFEGQDSEGLVEYVWQHWREKRASDVVDGDVVGVEAGQEHAARQALRCVHVALLCVQSDRARRPAMGQVIAMLSSDDAAAEELPEPTLPGYVVRPTAASGVQLCFGCR</sequence>
<evidence type="ECO:0000256" key="3">
    <source>
        <dbReference type="ARBA" id="ARBA00010217"/>
    </source>
</evidence>
<evidence type="ECO:0000259" key="22">
    <source>
        <dbReference type="PROSITE" id="PS50011"/>
    </source>
</evidence>
<evidence type="ECO:0000256" key="9">
    <source>
        <dbReference type="ARBA" id="ARBA00022737"/>
    </source>
</evidence>
<feature type="transmembrane region" description="Helical" evidence="20">
    <location>
        <begin position="391"/>
        <end position="413"/>
    </location>
</feature>
<evidence type="ECO:0000256" key="18">
    <source>
        <dbReference type="SAM" id="Coils"/>
    </source>
</evidence>
<evidence type="ECO:0000256" key="14">
    <source>
        <dbReference type="ARBA" id="ARBA00023136"/>
    </source>
</evidence>
<feature type="domain" description="Protein kinase" evidence="22">
    <location>
        <begin position="473"/>
        <end position="762"/>
    </location>
</feature>
<dbReference type="InterPro" id="IPR008271">
    <property type="entry name" value="Ser/Thr_kinase_AS"/>
</dbReference>
<evidence type="ECO:0000256" key="13">
    <source>
        <dbReference type="ARBA" id="ARBA00022989"/>
    </source>
</evidence>
<dbReference type="InterPro" id="IPR000719">
    <property type="entry name" value="Prot_kinase_dom"/>
</dbReference>
<keyword evidence="14 20" id="KW-0472">Membrane</keyword>
<dbReference type="InterPro" id="IPR038408">
    <property type="entry name" value="GNK2_sf"/>
</dbReference>
<feature type="compositionally biased region" description="Basic and acidic residues" evidence="19">
    <location>
        <begin position="432"/>
        <end position="445"/>
    </location>
</feature>
<keyword evidence="25" id="KW-1185">Reference proteome</keyword>
<dbReference type="Proteomes" id="UP000000768">
    <property type="component" value="Chromosome 6"/>
</dbReference>
<evidence type="ECO:0000256" key="12">
    <source>
        <dbReference type="ARBA" id="ARBA00022840"/>
    </source>
</evidence>
<feature type="coiled-coil region" evidence="18">
    <location>
        <begin position="496"/>
        <end position="523"/>
    </location>
</feature>
<keyword evidence="4" id="KW-1003">Cell membrane</keyword>
<dbReference type="InterPro" id="IPR017441">
    <property type="entry name" value="Protein_kinase_ATP_BS"/>
</dbReference>
<dbReference type="AlphaFoldDB" id="A0A1B6PKD5"/>
<feature type="binding site" evidence="17">
    <location>
        <position position="501"/>
    </location>
    <ligand>
        <name>ATP</name>
        <dbReference type="ChEBI" id="CHEBI:30616"/>
    </ligand>
</feature>
<evidence type="ECO:0000256" key="7">
    <source>
        <dbReference type="ARBA" id="ARBA00022692"/>
    </source>
</evidence>
<keyword evidence="15" id="KW-0675">Receptor</keyword>
<dbReference type="GO" id="GO:0005524">
    <property type="term" value="F:ATP binding"/>
    <property type="evidence" value="ECO:0007669"/>
    <property type="project" value="UniProtKB-UniRule"/>
</dbReference>
<protein>
    <recommendedName>
        <fullName evidence="26">Protein kinase domain-containing protein</fullName>
    </recommendedName>
</protein>
<keyword evidence="10 17" id="KW-0547">Nucleotide-binding</keyword>
<dbReference type="Gene3D" id="3.30.430.20">
    <property type="entry name" value="Gnk2 domain, C-X8-C-X2-C motif"/>
    <property type="match status" value="2"/>
</dbReference>
<name>A0A1B6PKD5_SORBI</name>
<evidence type="ECO:0000256" key="8">
    <source>
        <dbReference type="ARBA" id="ARBA00022729"/>
    </source>
</evidence>
<evidence type="ECO:0000256" key="1">
    <source>
        <dbReference type="ARBA" id="ARBA00004251"/>
    </source>
</evidence>
<feature type="compositionally biased region" description="Pro residues" evidence="19">
    <location>
        <begin position="315"/>
        <end position="330"/>
    </location>
</feature>
<feature type="region of interest" description="Disordered" evidence="19">
    <location>
        <begin position="430"/>
        <end position="454"/>
    </location>
</feature>
<keyword evidence="16" id="KW-0325">Glycoprotein</keyword>
<evidence type="ECO:0008006" key="26">
    <source>
        <dbReference type="Google" id="ProtNLM"/>
    </source>
</evidence>
<keyword evidence="11" id="KW-0418">Kinase</keyword>
<dbReference type="SMART" id="SM00220">
    <property type="entry name" value="S_TKc"/>
    <property type="match status" value="1"/>
</dbReference>
<evidence type="ECO:0000256" key="17">
    <source>
        <dbReference type="PROSITE-ProRule" id="PRU10141"/>
    </source>
</evidence>
<dbReference type="PROSITE" id="PS51473">
    <property type="entry name" value="GNK2"/>
    <property type="match status" value="2"/>
</dbReference>
<accession>A0A1B6PKD5</accession>
<dbReference type="PROSITE" id="PS50011">
    <property type="entry name" value="PROTEIN_KINASE_DOM"/>
    <property type="match status" value="1"/>
</dbReference>
<dbReference type="FunFam" id="3.30.200.20:FF:000952">
    <property type="entry name" value="Putative DUF26-domain protein kinase"/>
    <property type="match status" value="1"/>
</dbReference>
<keyword evidence="12 17" id="KW-0067">ATP-binding</keyword>
<dbReference type="OMA" id="EYAWQHF"/>
<evidence type="ECO:0000256" key="4">
    <source>
        <dbReference type="ARBA" id="ARBA00022475"/>
    </source>
</evidence>
<keyword evidence="18" id="KW-0175">Coiled coil</keyword>
<evidence type="ECO:0000256" key="10">
    <source>
        <dbReference type="ARBA" id="ARBA00022741"/>
    </source>
</evidence>
<dbReference type="Gene3D" id="3.30.200.20">
    <property type="entry name" value="Phosphorylase Kinase, domain 1"/>
    <property type="match status" value="1"/>
</dbReference>
<dbReference type="Pfam" id="PF07714">
    <property type="entry name" value="PK_Tyr_Ser-Thr"/>
    <property type="match status" value="1"/>
</dbReference>